<name>A0ABW8TKM4_9CLOT</name>
<evidence type="ECO:0000313" key="2">
    <source>
        <dbReference type="EMBL" id="MFL0253030.1"/>
    </source>
</evidence>
<protein>
    <recommendedName>
        <fullName evidence="4">DUF3102 domain-containing protein</fullName>
    </recommendedName>
</protein>
<organism evidence="2 3">
    <name type="scientific">Clostridium neuense</name>
    <dbReference type="NCBI Taxonomy" id="1728934"/>
    <lineage>
        <taxon>Bacteria</taxon>
        <taxon>Bacillati</taxon>
        <taxon>Bacillota</taxon>
        <taxon>Clostridia</taxon>
        <taxon>Eubacteriales</taxon>
        <taxon>Clostridiaceae</taxon>
        <taxon>Clostridium</taxon>
    </lineage>
</organism>
<keyword evidence="1" id="KW-0175">Coiled coil</keyword>
<comment type="caution">
    <text evidence="2">The sequence shown here is derived from an EMBL/GenBank/DDBJ whole genome shotgun (WGS) entry which is preliminary data.</text>
</comment>
<evidence type="ECO:0008006" key="4">
    <source>
        <dbReference type="Google" id="ProtNLM"/>
    </source>
</evidence>
<dbReference type="EMBL" id="JBJIAA010000024">
    <property type="protein sequence ID" value="MFL0253030.1"/>
    <property type="molecule type" value="Genomic_DNA"/>
</dbReference>
<accession>A0ABW8TKM4</accession>
<keyword evidence="3" id="KW-1185">Reference proteome</keyword>
<evidence type="ECO:0000256" key="1">
    <source>
        <dbReference type="SAM" id="Coils"/>
    </source>
</evidence>
<dbReference type="RefSeq" id="WP_406789692.1">
    <property type="nucleotide sequence ID" value="NZ_JBJIAA010000024.1"/>
</dbReference>
<dbReference type="Proteomes" id="UP001623592">
    <property type="component" value="Unassembled WGS sequence"/>
</dbReference>
<sequence>MSRIEIDISSIRRSDEELRQNNFKLSSISCDIFQSMCNVDASIQARRNIGQRLKNAYDESIKIGKKLVQLEKFISSSMDRYEKAERNVKEQANTLRILMDLRMRTGMEFDIISQMSGTSSAYASENAKMFYDGEKVGDDEDEDTEEILKEDDKVLKETDKILKEVNEEYDDNDWSSKPAKEDIFDKFADWLTEKVTGEKASPKTQGEEVIEAQLTTMSLDEQNILADIANDYQTAFRGLGSADRINEALENFEEEPVISGGNNTNWVRQPVSVNANKIRFSQSSVNGADEIISSMEANGWRGAPIDVVKMRDGNLTTIDNTRVIAAREAGIDVQAILHDANELLPENLIDRFTTKKGVPKTWGEAIELRIGKQKASFRNNNPLGADTMERMGK</sequence>
<proteinExistence type="predicted"/>
<reference evidence="2 3" key="1">
    <citation type="submission" date="2024-11" db="EMBL/GenBank/DDBJ databases">
        <authorList>
            <person name="Heng Y.C."/>
            <person name="Lim A.C.H."/>
            <person name="Lee J.K.Y."/>
            <person name="Kittelmann S."/>
        </authorList>
    </citation>
    <scope>NUCLEOTIDE SEQUENCE [LARGE SCALE GENOMIC DNA]</scope>
    <source>
        <strain evidence="2 3">WILCCON 0114</strain>
    </source>
</reference>
<gene>
    <name evidence="2" type="ORF">ACJDT4_21715</name>
</gene>
<feature type="coiled-coil region" evidence="1">
    <location>
        <begin position="74"/>
        <end position="101"/>
    </location>
</feature>
<evidence type="ECO:0000313" key="3">
    <source>
        <dbReference type="Proteomes" id="UP001623592"/>
    </source>
</evidence>